<evidence type="ECO:0000313" key="4">
    <source>
        <dbReference type="EMBL" id="ARN79743.1"/>
    </source>
</evidence>
<reference evidence="4 5" key="1">
    <citation type="submission" date="2017-02" db="EMBL/GenBank/DDBJ databases">
        <authorList>
            <person name="Peterson S.W."/>
        </authorList>
    </citation>
    <scope>NUCLEOTIDE SEQUENCE [LARGE SCALE GENOMIC DNA]</scope>
    <source>
        <strain evidence="4 5">S285</strain>
    </source>
</reference>
<keyword evidence="5" id="KW-1185">Reference proteome</keyword>
<evidence type="ECO:0000256" key="2">
    <source>
        <dbReference type="SAM" id="Phobius"/>
    </source>
</evidence>
<keyword evidence="2" id="KW-0812">Transmembrane</keyword>
<feature type="compositionally biased region" description="Polar residues" evidence="1">
    <location>
        <begin position="66"/>
        <end position="75"/>
    </location>
</feature>
<dbReference type="Proteomes" id="UP000193978">
    <property type="component" value="Chromosome"/>
</dbReference>
<dbReference type="STRING" id="655015.B1812_00190"/>
<organism evidence="4 5">
    <name type="scientific">Methylocystis bryophila</name>
    <dbReference type="NCBI Taxonomy" id="655015"/>
    <lineage>
        <taxon>Bacteria</taxon>
        <taxon>Pseudomonadati</taxon>
        <taxon>Pseudomonadota</taxon>
        <taxon>Alphaproteobacteria</taxon>
        <taxon>Hyphomicrobiales</taxon>
        <taxon>Methylocystaceae</taxon>
        <taxon>Methylocystis</taxon>
    </lineage>
</organism>
<dbReference type="EMBL" id="CP019948">
    <property type="protein sequence ID" value="ARN79743.1"/>
    <property type="molecule type" value="Genomic_DNA"/>
</dbReference>
<sequence>MANFNGFKNLGRILGVVAALVIVLGVAGFYLRKQLAPPAPVPVGEHAPAPGKTPPPEAKEEPGKGQESTEASLESQTVELAARPALTLKGEAPLDDAQKAIAEALDKLNAAAAKAGVKLSGKPIAVFSETSEKAIRFEAMLPLEKAPEGKGKLEGGVEIGATPAGKALKFEHRGPYEDIESTYEAITAFLDEKGLDTKDGFIEEYLSNLADTEDEEGEVDIYIFVK</sequence>
<feature type="region of interest" description="Disordered" evidence="1">
    <location>
        <begin position="42"/>
        <end position="75"/>
    </location>
</feature>
<feature type="transmembrane region" description="Helical" evidence="2">
    <location>
        <begin position="12"/>
        <end position="31"/>
    </location>
</feature>
<name>A0A1W6MQ71_9HYPH</name>
<accession>A0A1W6MQ71</accession>
<dbReference type="AlphaFoldDB" id="A0A1W6MQ71"/>
<dbReference type="Gene3D" id="3.20.80.10">
    <property type="entry name" value="Regulatory factor, effector binding domain"/>
    <property type="match status" value="1"/>
</dbReference>
<dbReference type="InterPro" id="IPR010499">
    <property type="entry name" value="AraC_E-bd"/>
</dbReference>
<feature type="domain" description="AraC effector-binding" evidence="3">
    <location>
        <begin position="73"/>
        <end position="226"/>
    </location>
</feature>
<dbReference type="SUPFAM" id="SSF55136">
    <property type="entry name" value="Probable bacterial effector-binding domain"/>
    <property type="match status" value="1"/>
</dbReference>
<dbReference type="InterPro" id="IPR029442">
    <property type="entry name" value="GyrI-like"/>
</dbReference>
<evidence type="ECO:0000313" key="5">
    <source>
        <dbReference type="Proteomes" id="UP000193978"/>
    </source>
</evidence>
<proteinExistence type="predicted"/>
<dbReference type="InterPro" id="IPR011256">
    <property type="entry name" value="Reg_factor_effector_dom_sf"/>
</dbReference>
<dbReference type="Pfam" id="PF06445">
    <property type="entry name" value="GyrI-like"/>
    <property type="match status" value="1"/>
</dbReference>
<dbReference type="RefSeq" id="WP_085769788.1">
    <property type="nucleotide sequence ID" value="NZ_AP027149.1"/>
</dbReference>
<dbReference type="SMART" id="SM00871">
    <property type="entry name" value="AraC_E_bind"/>
    <property type="match status" value="1"/>
</dbReference>
<protein>
    <recommendedName>
        <fullName evidence="3">AraC effector-binding domain-containing protein</fullName>
    </recommendedName>
</protein>
<keyword evidence="2" id="KW-1133">Transmembrane helix</keyword>
<evidence type="ECO:0000256" key="1">
    <source>
        <dbReference type="SAM" id="MobiDB-lite"/>
    </source>
</evidence>
<keyword evidence="2" id="KW-0472">Membrane</keyword>
<gene>
    <name evidence="4" type="ORF">B1812_00190</name>
</gene>
<dbReference type="OrthoDB" id="8449526at2"/>
<evidence type="ECO:0000259" key="3">
    <source>
        <dbReference type="SMART" id="SM00871"/>
    </source>
</evidence>
<dbReference type="KEGG" id="mbry:B1812_00190"/>